<keyword evidence="1" id="KW-0732">Signal</keyword>
<organism evidence="2 3">
    <name type="scientific">Haemonchus contortus</name>
    <name type="common">Barber pole worm</name>
    <dbReference type="NCBI Taxonomy" id="6289"/>
    <lineage>
        <taxon>Eukaryota</taxon>
        <taxon>Metazoa</taxon>
        <taxon>Ecdysozoa</taxon>
        <taxon>Nematoda</taxon>
        <taxon>Chromadorea</taxon>
        <taxon>Rhabditida</taxon>
        <taxon>Rhabditina</taxon>
        <taxon>Rhabditomorpha</taxon>
        <taxon>Strongyloidea</taxon>
        <taxon>Trichostrongylidae</taxon>
        <taxon>Haemonchus</taxon>
    </lineage>
</organism>
<reference evidence="3" key="1">
    <citation type="submission" date="2020-12" db="UniProtKB">
        <authorList>
            <consortium name="WormBaseParasite"/>
        </authorList>
    </citation>
    <scope>IDENTIFICATION</scope>
    <source>
        <strain evidence="3">MHco3</strain>
    </source>
</reference>
<feature type="chain" id="PRO_5029753994" evidence="1">
    <location>
        <begin position="19"/>
        <end position="394"/>
    </location>
</feature>
<evidence type="ECO:0000313" key="3">
    <source>
        <dbReference type="WBParaSite" id="HCON_00141074-00001"/>
    </source>
</evidence>
<dbReference type="AlphaFoldDB" id="A0A7I5ECJ2"/>
<dbReference type="WBParaSite" id="HCON_00141074-00001">
    <property type="protein sequence ID" value="HCON_00141074-00001"/>
    <property type="gene ID" value="HCON_00141074"/>
</dbReference>
<name>A0A7I5ECJ2_HAECO</name>
<dbReference type="Proteomes" id="UP000025227">
    <property type="component" value="Unplaced"/>
</dbReference>
<protein>
    <submittedName>
        <fullName evidence="3">VWFD domain-containing protein</fullName>
    </submittedName>
</protein>
<evidence type="ECO:0000256" key="1">
    <source>
        <dbReference type="SAM" id="SignalP"/>
    </source>
</evidence>
<proteinExistence type="predicted"/>
<evidence type="ECO:0000313" key="2">
    <source>
        <dbReference type="Proteomes" id="UP000025227"/>
    </source>
</evidence>
<feature type="signal peptide" evidence="1">
    <location>
        <begin position="1"/>
        <end position="18"/>
    </location>
</feature>
<dbReference type="OrthoDB" id="10400870at2759"/>
<keyword evidence="2" id="KW-1185">Reference proteome</keyword>
<accession>A0A7I5ECJ2</accession>
<sequence>MNLLSLILAFKSVRFGYGCTAVVPSTTPRPPLTPRPPTTTTPPVCTCVFNLYDRTLCNADSVCPDTGKEFTYSIINNRCIAELNCPPGATVNVRYASGISVRDLNIDTFHANYMIECVNGMWLVTQIEEGTPQEITGIVCNVMGARDVKRKPKRDAPTVGIRPRHAIAHSEDLTPAVSEKDAPVCSLCSTPATHAIDQHSCPSNFHCSEARIERKFNVSTGCQYLTVECPGKEMQVLLEAGKLKTIYSESVRCDGEWTFVDDNHSAQRIVNMMCLDEAPQIGGDCSCSKLLRTQLCKDGTCEETAVDFSPDGCIAKFSCEKGFQLEISRVSRERKNGVAEVRKQFIVEDSPALTCSGGRWVYTTSGESVGLLNEEFLSCKAPLQPSLHLLEHEV</sequence>
<dbReference type="OMA" id="NIACTAN"/>